<name>A0AA90KIB0_9ACTN</name>
<proteinExistence type="predicted"/>
<feature type="transmembrane region" description="Helical" evidence="1">
    <location>
        <begin position="54"/>
        <end position="74"/>
    </location>
</feature>
<keyword evidence="1" id="KW-1133">Transmembrane helix</keyword>
<gene>
    <name evidence="2" type="ORF">POF50_024285</name>
</gene>
<dbReference type="AlphaFoldDB" id="A0AA90KIB0"/>
<comment type="caution">
    <text evidence="2">The sequence shown here is derived from an EMBL/GenBank/DDBJ whole genome shotgun (WGS) entry which is preliminary data.</text>
</comment>
<feature type="transmembrane region" description="Helical" evidence="1">
    <location>
        <begin position="32"/>
        <end position="47"/>
    </location>
</feature>
<sequence length="196" mass="20248">MRGNGRLVLAVGLVAAFACCLALSLWHRVDAVLLFAVLGVLPAPVILHDVARRAVAAVLVPPVMAGLAVAVPVLGDLVDMASGLLLVVAVGAGRLNHLLRRAPYALACAGCYAGLWLAARHVPGPGVPGGARPVWWDVAAVAGTLLAGAAYFAVVTAIARLARKDSAEAVLYTVGFPVYLVVSVLTFFLTDRRVKA</sequence>
<dbReference type="RefSeq" id="WP_271313895.1">
    <property type="nucleotide sequence ID" value="NZ_JABXJJ020000032.1"/>
</dbReference>
<feature type="transmembrane region" description="Helical" evidence="1">
    <location>
        <begin position="134"/>
        <end position="158"/>
    </location>
</feature>
<evidence type="ECO:0000313" key="2">
    <source>
        <dbReference type="EMBL" id="MDI5972419.1"/>
    </source>
</evidence>
<protein>
    <submittedName>
        <fullName evidence="2">Uncharacterized protein</fullName>
    </submittedName>
</protein>
<accession>A0AA90KIB0</accession>
<feature type="transmembrane region" description="Helical" evidence="1">
    <location>
        <begin position="80"/>
        <end position="97"/>
    </location>
</feature>
<feature type="transmembrane region" description="Helical" evidence="1">
    <location>
        <begin position="104"/>
        <end position="122"/>
    </location>
</feature>
<feature type="transmembrane region" description="Helical" evidence="1">
    <location>
        <begin position="170"/>
        <end position="190"/>
    </location>
</feature>
<keyword evidence="1" id="KW-0472">Membrane</keyword>
<dbReference type="EMBL" id="JABXJJ020000032">
    <property type="protein sequence ID" value="MDI5972419.1"/>
    <property type="molecule type" value="Genomic_DNA"/>
</dbReference>
<evidence type="ECO:0000256" key="1">
    <source>
        <dbReference type="SAM" id="Phobius"/>
    </source>
</evidence>
<organism evidence="2">
    <name type="scientific">Streptantibioticus silvisoli</name>
    <dbReference type="NCBI Taxonomy" id="2705255"/>
    <lineage>
        <taxon>Bacteria</taxon>
        <taxon>Bacillati</taxon>
        <taxon>Actinomycetota</taxon>
        <taxon>Actinomycetes</taxon>
        <taxon>Kitasatosporales</taxon>
        <taxon>Streptomycetaceae</taxon>
        <taxon>Streptantibioticus</taxon>
    </lineage>
</organism>
<dbReference type="PROSITE" id="PS51257">
    <property type="entry name" value="PROKAR_LIPOPROTEIN"/>
    <property type="match status" value="1"/>
</dbReference>
<keyword evidence="1" id="KW-0812">Transmembrane</keyword>
<reference evidence="2" key="1">
    <citation type="submission" date="2023-05" db="EMBL/GenBank/DDBJ databases">
        <title>Streptantibioticus silvisoli sp. nov., acidotolerant actinomycetes 1 from pine litter.</title>
        <authorList>
            <person name="Swiecimska M."/>
            <person name="Golinska P."/>
            <person name="Sangal V."/>
            <person name="Wachnowicz B."/>
            <person name="Goodfellow M."/>
        </authorList>
    </citation>
    <scope>NUCLEOTIDE SEQUENCE</scope>
    <source>
        <strain evidence="2">SL13</strain>
    </source>
</reference>